<evidence type="ECO:0000256" key="4">
    <source>
        <dbReference type="ARBA" id="ARBA00022729"/>
    </source>
</evidence>
<evidence type="ECO:0000256" key="10">
    <source>
        <dbReference type="ARBA" id="ARBA00023288"/>
    </source>
</evidence>
<dbReference type="GO" id="GO:0007155">
    <property type="term" value="P:cell adhesion"/>
    <property type="evidence" value="ECO:0007669"/>
    <property type="project" value="InterPro"/>
</dbReference>
<keyword evidence="17" id="KW-1185">Reference proteome</keyword>
<evidence type="ECO:0000256" key="3">
    <source>
        <dbReference type="ARBA" id="ARBA00006011"/>
    </source>
</evidence>
<keyword evidence="9" id="KW-0281">Fimbrium</keyword>
<evidence type="ECO:0000313" key="17">
    <source>
        <dbReference type="Proteomes" id="UP000245462"/>
    </source>
</evidence>
<dbReference type="InterPro" id="IPR008110">
    <property type="entry name" value="Fimbrillin"/>
</dbReference>
<keyword evidence="4 13" id="KW-0732">Signal</keyword>
<feature type="domain" description="Major fimbrium subunit FimA C-terminal" evidence="15">
    <location>
        <begin position="173"/>
        <end position="377"/>
    </location>
</feature>
<feature type="domain" description="Major fimbrial subunit protein N-terminal" evidence="14">
    <location>
        <begin position="32"/>
        <end position="171"/>
    </location>
</feature>
<evidence type="ECO:0000256" key="1">
    <source>
        <dbReference type="ARBA" id="ARBA00004442"/>
    </source>
</evidence>
<keyword evidence="6" id="KW-0472">Membrane</keyword>
<evidence type="ECO:0000256" key="6">
    <source>
        <dbReference type="ARBA" id="ARBA00023136"/>
    </source>
</evidence>
<keyword evidence="8" id="KW-0998">Cell outer membrane</keyword>
<keyword evidence="7" id="KW-0564">Palmitate</keyword>
<reference evidence="16 17" key="1">
    <citation type="submission" date="2018-04" db="EMBL/GenBank/DDBJ databases">
        <title>Genomic Encyclopedia of Type Strains, Phase IV (KMG-IV): sequencing the most valuable type-strain genomes for metagenomic binning, comparative biology and taxonomic classification.</title>
        <authorList>
            <person name="Goeker M."/>
        </authorList>
    </citation>
    <scope>NUCLEOTIDE SEQUENCE [LARGE SCALE GENOMIC DNA]</scope>
    <source>
        <strain evidence="16 17">DSM 28520</strain>
    </source>
</reference>
<evidence type="ECO:0000256" key="7">
    <source>
        <dbReference type="ARBA" id="ARBA00023139"/>
    </source>
</evidence>
<evidence type="ECO:0000256" key="12">
    <source>
        <dbReference type="ARBA" id="ARBA00045723"/>
    </source>
</evidence>
<dbReference type="Pfam" id="PF22492">
    <property type="entry name" value="FimA4_C"/>
    <property type="match status" value="1"/>
</dbReference>
<dbReference type="GO" id="GO:0005198">
    <property type="term" value="F:structural molecule activity"/>
    <property type="evidence" value="ECO:0007669"/>
    <property type="project" value="InterPro"/>
</dbReference>
<dbReference type="PRINTS" id="PR01737">
    <property type="entry name" value="FIMBRILLIN"/>
</dbReference>
<evidence type="ECO:0000259" key="15">
    <source>
        <dbReference type="Pfam" id="PF22492"/>
    </source>
</evidence>
<evidence type="ECO:0000256" key="9">
    <source>
        <dbReference type="ARBA" id="ARBA00023263"/>
    </source>
</evidence>
<proteinExistence type="inferred from homology"/>
<dbReference type="Proteomes" id="UP000245462">
    <property type="component" value="Unassembled WGS sequence"/>
</dbReference>
<evidence type="ECO:0000313" key="16">
    <source>
        <dbReference type="EMBL" id="PVZ12214.1"/>
    </source>
</evidence>
<dbReference type="RefSeq" id="WP_116679020.1">
    <property type="nucleotide sequence ID" value="NZ_QEKY01000005.1"/>
</dbReference>
<dbReference type="EMBL" id="QEKY01000005">
    <property type="protein sequence ID" value="PVZ12214.1"/>
    <property type="molecule type" value="Genomic_DNA"/>
</dbReference>
<dbReference type="GO" id="GO:0009279">
    <property type="term" value="C:cell outer membrane"/>
    <property type="evidence" value="ECO:0007669"/>
    <property type="project" value="UniProtKB-SubCell"/>
</dbReference>
<dbReference type="PROSITE" id="PS51257">
    <property type="entry name" value="PROKAR_LIPOPROTEIN"/>
    <property type="match status" value="1"/>
</dbReference>
<dbReference type="Pfam" id="PF06321">
    <property type="entry name" value="P_gingi_FimA"/>
    <property type="match status" value="1"/>
</dbReference>
<protein>
    <recommendedName>
        <fullName evidence="11">Fimbrillin</fullName>
    </recommendedName>
</protein>
<comment type="similarity">
    <text evidence="3">Belongs to the bacteroidetes fimbrillin superfamily. FimA/Mfa1 family.</text>
</comment>
<evidence type="ECO:0000259" key="14">
    <source>
        <dbReference type="Pfam" id="PF06321"/>
    </source>
</evidence>
<organism evidence="16 17">
    <name type="scientific">Porphyromonas loveana</name>
    <dbReference type="NCBI Taxonomy" id="1884669"/>
    <lineage>
        <taxon>Bacteria</taxon>
        <taxon>Pseudomonadati</taxon>
        <taxon>Bacteroidota</taxon>
        <taxon>Bacteroidia</taxon>
        <taxon>Bacteroidales</taxon>
        <taxon>Porphyromonadaceae</taxon>
        <taxon>Porphyromonas</taxon>
    </lineage>
</organism>
<evidence type="ECO:0000256" key="13">
    <source>
        <dbReference type="SAM" id="SignalP"/>
    </source>
</evidence>
<dbReference type="Gene3D" id="2.60.40.3690">
    <property type="match status" value="1"/>
</dbReference>
<accession>A0A2U1FJ70</accession>
<name>A0A2U1FJ70_9PORP</name>
<feature type="chain" id="PRO_5015669544" description="Fimbrillin" evidence="13">
    <location>
        <begin position="18"/>
        <end position="386"/>
    </location>
</feature>
<keyword evidence="5" id="KW-0843">Virulence</keyword>
<comment type="function">
    <text evidence="12">Structural subunit of the major fimbriae. These long, filamentous pili are attached to the cell surface; they mediate biofilm formation, adhesion onto host cells and onto other bacteria that are part of the oral microbiome. They play an important role in the invasion of periodontal tissues. Fimbriae and their constituents are major virulence factors. FimA proteins from different strains have highly divergent sequences, and this has been used for classification. The sequence-based classification correlates with pathogenicity.</text>
</comment>
<evidence type="ECO:0000256" key="2">
    <source>
        <dbReference type="ARBA" id="ARBA00004561"/>
    </source>
</evidence>
<evidence type="ECO:0000256" key="11">
    <source>
        <dbReference type="ARBA" id="ARBA00029664"/>
    </source>
</evidence>
<keyword evidence="10" id="KW-0449">Lipoprotein</keyword>
<dbReference type="AlphaFoldDB" id="A0A2U1FJ70"/>
<evidence type="ECO:0000256" key="8">
    <source>
        <dbReference type="ARBA" id="ARBA00023237"/>
    </source>
</evidence>
<sequence length="386" mass="40987">MKKTKFFLLGLAALALAACNKDNEGPIVETDATVSFVIKTGEGRAVGDGLADAKITKLTAMVYSGQVQEALKTVEDANGVTKVEGITCKSGANRKLVVIANHNYTLDGKSYNEVMALTTELVAANQSAQGLVMTGESATFTIKPGANHYGYPTGTTSDNLISEGSPLAVTRVHAGMSFSGVTVNMATQYENYYSFKTDDAKIAALVAKKDSKIFGSSLVTDTKAYLFGVATPAGLYTPDATGESYTEETSLKSDYAVGAGFYVLESKYDVTNELRPTILCIYGKLLDKNGNALTGQALADAIAAGFCNAEGITYYPVLVNYNGNGYTYTGTHTAENKIVRNNHYKIALTITGPGTDTPENPQPVQANLNVNCTVTPWVVVNQNATW</sequence>
<dbReference type="GeneID" id="94550469"/>
<comment type="caution">
    <text evidence="16">The sequence shown here is derived from an EMBL/GenBank/DDBJ whole genome shotgun (WGS) entry which is preliminary data.</text>
</comment>
<feature type="signal peptide" evidence="13">
    <location>
        <begin position="1"/>
        <end position="17"/>
    </location>
</feature>
<dbReference type="InterPro" id="IPR029141">
    <property type="entry name" value="FimA_N"/>
</dbReference>
<comment type="subcellular location">
    <subcellularLocation>
        <location evidence="1">Cell outer membrane</location>
    </subcellularLocation>
    <subcellularLocation>
        <location evidence="2">Fimbrium</location>
    </subcellularLocation>
</comment>
<gene>
    <name evidence="16" type="ORF">C7382_105101</name>
</gene>
<dbReference type="GO" id="GO:0009289">
    <property type="term" value="C:pilus"/>
    <property type="evidence" value="ECO:0007669"/>
    <property type="project" value="UniProtKB-SubCell"/>
</dbReference>
<evidence type="ECO:0000256" key="5">
    <source>
        <dbReference type="ARBA" id="ARBA00023026"/>
    </source>
</evidence>
<dbReference type="OrthoDB" id="1049870at2"/>
<dbReference type="InterPro" id="IPR053878">
    <property type="entry name" value="FimA_C"/>
</dbReference>